<dbReference type="OrthoDB" id="8216219at2"/>
<proteinExistence type="predicted"/>
<keyword evidence="3" id="KW-1185">Reference proteome</keyword>
<gene>
    <name evidence="1" type="ORF">A6V36_13865</name>
    <name evidence="2" type="ORF">A6V37_09335</name>
</gene>
<dbReference type="Proteomes" id="UP000078116">
    <property type="component" value="Unassembled WGS sequence"/>
</dbReference>
<reference evidence="3 4" key="1">
    <citation type="submission" date="2016-04" db="EMBL/GenBank/DDBJ databases">
        <title>Reclassification of Paraburkholderia panaciterrae (Farh et al. 2015) Dobritsa &amp; Samadpour 2016 as a later homotypic synonym of Paraburkholderia ginsengiterrae (Farh et al. 2015) Dobritsa &amp; Samadpour 2016.</title>
        <authorList>
            <person name="Dobritsa A.P."/>
            <person name="Kutumbaka K."/>
            <person name="Samadpour M."/>
        </authorList>
    </citation>
    <scope>NUCLEOTIDE SEQUENCE [LARGE SCALE GENOMIC DNA]</scope>
    <source>
        <strain evidence="2 4">DCY85</strain>
        <strain evidence="1 3">DCY85-1</strain>
    </source>
</reference>
<accession>A0A1A9MWY5</accession>
<dbReference type="STRING" id="1462993.A6V36_13865"/>
<dbReference type="Proteomes" id="UP000077961">
    <property type="component" value="Unassembled WGS sequence"/>
</dbReference>
<organism evidence="2 4">
    <name type="scientific">Paraburkholderia ginsengiterrae</name>
    <dbReference type="NCBI Taxonomy" id="1462993"/>
    <lineage>
        <taxon>Bacteria</taxon>
        <taxon>Pseudomonadati</taxon>
        <taxon>Pseudomonadota</taxon>
        <taxon>Betaproteobacteria</taxon>
        <taxon>Burkholderiales</taxon>
        <taxon>Burkholderiaceae</taxon>
        <taxon>Paraburkholderia</taxon>
    </lineage>
</organism>
<dbReference type="Pfam" id="PF13531">
    <property type="entry name" value="SBP_bac_11"/>
    <property type="match status" value="1"/>
</dbReference>
<protein>
    <submittedName>
        <fullName evidence="2">Molybdenum ABC transporter substrate-binding protein</fullName>
    </submittedName>
</protein>
<dbReference type="EMBL" id="LXJZ01000231">
    <property type="protein sequence ID" value="OAJ52491.1"/>
    <property type="molecule type" value="Genomic_DNA"/>
</dbReference>
<dbReference type="Gene3D" id="3.40.190.10">
    <property type="entry name" value="Periplasmic binding protein-like II"/>
    <property type="match status" value="2"/>
</dbReference>
<sequence>MATRLLLADISALYREQCGIDVHFRSVGGVDAARLVREGNPFDLVVLASDAIDALIASGHVVGGSKTNVVRSNVAVAVRAGTAHPAIHNERALRESIRAANRIGYSTGPSGTALMSLFAAWGITDSMGNRFVLAPPGVPVGQLVADGVVDLGFQQFSELMNLPGIDVLGTMPDDCAIVTTFSAGVCTNTTHLLETRELLDFLCSQATDELKQCHGMGPA</sequence>
<evidence type="ECO:0000313" key="1">
    <source>
        <dbReference type="EMBL" id="OAJ52491.1"/>
    </source>
</evidence>
<dbReference type="PANTHER" id="PTHR30632">
    <property type="entry name" value="MOLYBDATE-BINDING PERIPLASMIC PROTEIN"/>
    <property type="match status" value="1"/>
</dbReference>
<dbReference type="SUPFAM" id="SSF53850">
    <property type="entry name" value="Periplasmic binding protein-like II"/>
    <property type="match status" value="1"/>
</dbReference>
<dbReference type="GO" id="GO:0030973">
    <property type="term" value="F:molybdate ion binding"/>
    <property type="evidence" value="ECO:0007669"/>
    <property type="project" value="TreeGrafter"/>
</dbReference>
<evidence type="ECO:0000313" key="3">
    <source>
        <dbReference type="Proteomes" id="UP000077961"/>
    </source>
</evidence>
<dbReference type="PANTHER" id="PTHR30632:SF11">
    <property type="entry name" value="BLR4797 PROTEIN"/>
    <property type="match status" value="1"/>
</dbReference>
<evidence type="ECO:0000313" key="2">
    <source>
        <dbReference type="EMBL" id="OAJ52633.1"/>
    </source>
</evidence>
<comment type="caution">
    <text evidence="2">The sequence shown here is derived from an EMBL/GenBank/DDBJ whole genome shotgun (WGS) entry which is preliminary data.</text>
</comment>
<evidence type="ECO:0000313" key="4">
    <source>
        <dbReference type="Proteomes" id="UP000078116"/>
    </source>
</evidence>
<dbReference type="EMBL" id="LXKA01000371">
    <property type="protein sequence ID" value="OAJ52633.1"/>
    <property type="molecule type" value="Genomic_DNA"/>
</dbReference>
<name>A0A1A9MWY5_9BURK</name>
<dbReference type="GO" id="GO:0015689">
    <property type="term" value="P:molybdate ion transport"/>
    <property type="evidence" value="ECO:0007669"/>
    <property type="project" value="TreeGrafter"/>
</dbReference>
<dbReference type="InterPro" id="IPR050682">
    <property type="entry name" value="ModA/WtpA"/>
</dbReference>
<dbReference type="AlphaFoldDB" id="A0A1A9MWY5"/>